<reference evidence="3 4" key="1">
    <citation type="submission" date="2023-12" db="EMBL/GenBank/DDBJ databases">
        <title>Amycolatopsis sp. V23-08.</title>
        <authorList>
            <person name="Somphong A."/>
        </authorList>
    </citation>
    <scope>NUCLEOTIDE SEQUENCE [LARGE SCALE GENOMIC DNA]</scope>
    <source>
        <strain evidence="3 4">V23-08</strain>
    </source>
</reference>
<accession>A0ABU5R179</accession>
<keyword evidence="2" id="KW-0812">Transmembrane</keyword>
<gene>
    <name evidence="3" type="ORF">VA596_10420</name>
</gene>
<feature type="compositionally biased region" description="Basic and acidic residues" evidence="1">
    <location>
        <begin position="21"/>
        <end position="31"/>
    </location>
</feature>
<name>A0ABU5R179_9PSEU</name>
<proteinExistence type="predicted"/>
<organism evidence="3 4">
    <name type="scientific">Amycolatopsis heterodermiae</name>
    <dbReference type="NCBI Taxonomy" id="3110235"/>
    <lineage>
        <taxon>Bacteria</taxon>
        <taxon>Bacillati</taxon>
        <taxon>Actinomycetota</taxon>
        <taxon>Actinomycetes</taxon>
        <taxon>Pseudonocardiales</taxon>
        <taxon>Pseudonocardiaceae</taxon>
        <taxon>Amycolatopsis</taxon>
    </lineage>
</organism>
<evidence type="ECO:0008006" key="5">
    <source>
        <dbReference type="Google" id="ProtNLM"/>
    </source>
</evidence>
<dbReference type="Proteomes" id="UP001304298">
    <property type="component" value="Unassembled WGS sequence"/>
</dbReference>
<keyword evidence="2" id="KW-0472">Membrane</keyword>
<feature type="compositionally biased region" description="Low complexity" evidence="1">
    <location>
        <begin position="214"/>
        <end position="233"/>
    </location>
</feature>
<keyword evidence="2" id="KW-1133">Transmembrane helix</keyword>
<dbReference type="EMBL" id="JAYFSI010000001">
    <property type="protein sequence ID" value="MEA5359952.1"/>
    <property type="molecule type" value="Genomic_DNA"/>
</dbReference>
<dbReference type="RefSeq" id="WP_323325460.1">
    <property type="nucleotide sequence ID" value="NZ_JAYFSI010000001.1"/>
</dbReference>
<protein>
    <recommendedName>
        <fullName evidence="5">DUF1707 domain-containing protein</fullName>
    </recommendedName>
</protein>
<comment type="caution">
    <text evidence="3">The sequence shown here is derived from an EMBL/GenBank/DDBJ whole genome shotgun (WGS) entry which is preliminary data.</text>
</comment>
<feature type="region of interest" description="Disordered" evidence="1">
    <location>
        <begin position="133"/>
        <end position="163"/>
    </location>
</feature>
<sequence>MSWQEDLRRLDADLAAGRIEPSAHRKQRDELLAAASGSTVPSPVPSPLRRPTERTWQSANPGFGRLSEPVSEPRPLPKQPTPAERPWMRTQPPGAKTHPPSGIPALPDHMTTAPSPADIVPTRYLRVDGQITHPGTPSRFPPVVAEAGSAPPVDPPEPDARGKHRWEHLGADDAEGSSRRPTWLFLTLGVVLVLALVVGGTYWLGTRSDEPADTALPPVASSPVPSLTLPSATNGAIDPSLSLEQRLPALPGKPNADNSTMSIDKALEAKVITEADAKQIRNNNAKEIIFRASSDTGKPRDGNLMMAIPTLSVFDAKHLAAGLRQNLSGAKLAATRLGPTEDDLMYTQRGNDSWVGILWYSSGAVVVGIGVSQAGTADSTGLRSRLKAIQESVTAVLPPG</sequence>
<keyword evidence="4" id="KW-1185">Reference proteome</keyword>
<evidence type="ECO:0000313" key="4">
    <source>
        <dbReference type="Proteomes" id="UP001304298"/>
    </source>
</evidence>
<evidence type="ECO:0000256" key="1">
    <source>
        <dbReference type="SAM" id="MobiDB-lite"/>
    </source>
</evidence>
<evidence type="ECO:0000313" key="3">
    <source>
        <dbReference type="EMBL" id="MEA5359952.1"/>
    </source>
</evidence>
<feature type="transmembrane region" description="Helical" evidence="2">
    <location>
        <begin position="183"/>
        <end position="204"/>
    </location>
</feature>
<feature type="region of interest" description="Disordered" evidence="1">
    <location>
        <begin position="210"/>
        <end position="238"/>
    </location>
</feature>
<evidence type="ECO:0000256" key="2">
    <source>
        <dbReference type="SAM" id="Phobius"/>
    </source>
</evidence>
<feature type="region of interest" description="Disordered" evidence="1">
    <location>
        <begin position="13"/>
        <end position="99"/>
    </location>
</feature>